<dbReference type="RefSeq" id="WP_084409418.1">
    <property type="nucleotide sequence ID" value="NZ_FWXR01000004.1"/>
</dbReference>
<dbReference type="AlphaFoldDB" id="A0A1W2AMD6"/>
<comment type="catalytic activity">
    <reaction evidence="1">
        <text>ATP + protein L-histidine = ADP + protein N-phospho-L-histidine.</text>
        <dbReference type="EC" id="2.7.13.3"/>
    </reaction>
</comment>
<dbReference type="InterPro" id="IPR003018">
    <property type="entry name" value="GAF"/>
</dbReference>
<keyword evidence="10" id="KW-1185">Reference proteome</keyword>
<organism evidence="9 10">
    <name type="scientific">Fulvimarina manganoxydans</name>
    <dbReference type="NCBI Taxonomy" id="937218"/>
    <lineage>
        <taxon>Bacteria</taxon>
        <taxon>Pseudomonadati</taxon>
        <taxon>Pseudomonadota</taxon>
        <taxon>Alphaproteobacteria</taxon>
        <taxon>Hyphomicrobiales</taxon>
        <taxon>Aurantimonadaceae</taxon>
        <taxon>Fulvimarina</taxon>
    </lineage>
</organism>
<dbReference type="InterPro" id="IPR036890">
    <property type="entry name" value="HATPase_C_sf"/>
</dbReference>
<dbReference type="Pfam" id="PF02518">
    <property type="entry name" value="HATPase_c"/>
    <property type="match status" value="1"/>
</dbReference>
<feature type="domain" description="Histidine kinase/HSP90-like ATPase" evidence="8">
    <location>
        <begin position="312"/>
        <end position="407"/>
    </location>
</feature>
<evidence type="ECO:0000259" key="7">
    <source>
        <dbReference type="SMART" id="SM00065"/>
    </source>
</evidence>
<protein>
    <recommendedName>
        <fullName evidence="2">histidine kinase</fullName>
        <ecNumber evidence="2">2.7.13.3</ecNumber>
    </recommendedName>
</protein>
<dbReference type="Gene3D" id="3.30.565.10">
    <property type="entry name" value="Histidine kinase-like ATPase, C-terminal domain"/>
    <property type="match status" value="1"/>
</dbReference>
<dbReference type="SUPFAM" id="SSF55874">
    <property type="entry name" value="ATPase domain of HSP90 chaperone/DNA topoisomerase II/histidine kinase"/>
    <property type="match status" value="1"/>
</dbReference>
<evidence type="ECO:0000256" key="1">
    <source>
        <dbReference type="ARBA" id="ARBA00000085"/>
    </source>
</evidence>
<name>A0A1W2AMD6_9HYPH</name>
<dbReference type="SMART" id="SM00387">
    <property type="entry name" value="HATPase_c"/>
    <property type="match status" value="1"/>
</dbReference>
<evidence type="ECO:0000313" key="10">
    <source>
        <dbReference type="Proteomes" id="UP000192656"/>
    </source>
</evidence>
<evidence type="ECO:0000256" key="2">
    <source>
        <dbReference type="ARBA" id="ARBA00012438"/>
    </source>
</evidence>
<accession>A0A1W2AMD6</accession>
<evidence type="ECO:0000256" key="3">
    <source>
        <dbReference type="ARBA" id="ARBA00022679"/>
    </source>
</evidence>
<keyword evidence="3" id="KW-0808">Transferase</keyword>
<dbReference type="SUPFAM" id="SSF55781">
    <property type="entry name" value="GAF domain-like"/>
    <property type="match status" value="1"/>
</dbReference>
<dbReference type="PANTHER" id="PTHR24421">
    <property type="entry name" value="NITRATE/NITRITE SENSOR PROTEIN NARX-RELATED"/>
    <property type="match status" value="1"/>
</dbReference>
<evidence type="ECO:0000259" key="8">
    <source>
        <dbReference type="SMART" id="SM00387"/>
    </source>
</evidence>
<dbReference type="GO" id="GO:0000160">
    <property type="term" value="P:phosphorelay signal transduction system"/>
    <property type="evidence" value="ECO:0007669"/>
    <property type="project" value="UniProtKB-KW"/>
</dbReference>
<gene>
    <name evidence="9" type="ORF">SAMN06297251_104312</name>
</gene>
<keyword evidence="4" id="KW-0418">Kinase</keyword>
<dbReference type="EC" id="2.7.13.3" evidence="2"/>
<dbReference type="PANTHER" id="PTHR24421:SF10">
    <property type="entry name" value="NITRATE_NITRITE SENSOR PROTEIN NARQ"/>
    <property type="match status" value="1"/>
</dbReference>
<dbReference type="CDD" id="cd16917">
    <property type="entry name" value="HATPase_UhpB-NarQ-NarX-like"/>
    <property type="match status" value="1"/>
</dbReference>
<keyword evidence="5" id="KW-0902">Two-component regulatory system</keyword>
<dbReference type="Proteomes" id="UP000192656">
    <property type="component" value="Unassembled WGS sequence"/>
</dbReference>
<dbReference type="STRING" id="937218.SAMN06297251_104312"/>
<sequence>MPPLLDQDASPKPDAPRADDTYLKIASHLAGHLDIRSALEAVVAEIGRIIEVDHVDVCLLDEDEAWCASYEVGYQTHWSRERTRVSTSPVRTILSGETAWMLTDDALSDERYVFPSSNSGPILEFNLRSRINVAMKVMGRTIGVLSCSACRKARYSRGNVTAIAHVADVLAPYFHALQVSERARQAAIRRAESIAREEGLRQGALELTSAMEQERQRIGMDLHDQTLADLTRLMREVEADDRRLSPDMIVARLSDAVNDLRRIIDEAVPTLLDMFGFAHAVRIHLERATAGTGIVIQVEDEAHQAIDRLGATTRTALFRIVQEAVNNAARHSQGSRIVVTIAEAQGRVGVTIEDDGRGMAEPPGETSGRSGQGGLVHMQTRARLIAADFAVESKQGTRVTVNLPLAAKPRGTSPEMPA</sequence>
<evidence type="ECO:0000313" key="9">
    <source>
        <dbReference type="EMBL" id="SMC61867.1"/>
    </source>
</evidence>
<reference evidence="9 10" key="1">
    <citation type="submission" date="2017-04" db="EMBL/GenBank/DDBJ databases">
        <authorList>
            <person name="Afonso C.L."/>
            <person name="Miller P.J."/>
            <person name="Scott M.A."/>
            <person name="Spackman E."/>
            <person name="Goraichik I."/>
            <person name="Dimitrov K.M."/>
            <person name="Suarez D.L."/>
            <person name="Swayne D.E."/>
        </authorList>
    </citation>
    <scope>NUCLEOTIDE SEQUENCE [LARGE SCALE GENOMIC DNA]</scope>
    <source>
        <strain evidence="9 10">CGMCC 1.10972</strain>
    </source>
</reference>
<proteinExistence type="predicted"/>
<evidence type="ECO:0000256" key="6">
    <source>
        <dbReference type="SAM" id="MobiDB-lite"/>
    </source>
</evidence>
<feature type="region of interest" description="Disordered" evidence="6">
    <location>
        <begin position="353"/>
        <end position="374"/>
    </location>
</feature>
<dbReference type="InterPro" id="IPR029016">
    <property type="entry name" value="GAF-like_dom_sf"/>
</dbReference>
<dbReference type="Pfam" id="PF01590">
    <property type="entry name" value="GAF"/>
    <property type="match status" value="1"/>
</dbReference>
<dbReference type="SMART" id="SM00065">
    <property type="entry name" value="GAF"/>
    <property type="match status" value="1"/>
</dbReference>
<dbReference type="InterPro" id="IPR050482">
    <property type="entry name" value="Sensor_HK_TwoCompSys"/>
</dbReference>
<dbReference type="EMBL" id="FWXR01000004">
    <property type="protein sequence ID" value="SMC61867.1"/>
    <property type="molecule type" value="Genomic_DNA"/>
</dbReference>
<dbReference type="GO" id="GO:0004673">
    <property type="term" value="F:protein histidine kinase activity"/>
    <property type="evidence" value="ECO:0007669"/>
    <property type="project" value="UniProtKB-EC"/>
</dbReference>
<dbReference type="InterPro" id="IPR003594">
    <property type="entry name" value="HATPase_dom"/>
</dbReference>
<dbReference type="OrthoDB" id="9797605at2"/>
<feature type="domain" description="GAF" evidence="7">
    <location>
        <begin position="34"/>
        <end position="184"/>
    </location>
</feature>
<evidence type="ECO:0000256" key="4">
    <source>
        <dbReference type="ARBA" id="ARBA00022777"/>
    </source>
</evidence>
<evidence type="ECO:0000256" key="5">
    <source>
        <dbReference type="ARBA" id="ARBA00023012"/>
    </source>
</evidence>
<dbReference type="Gene3D" id="3.30.450.40">
    <property type="match status" value="1"/>
</dbReference>